<feature type="transmembrane region" description="Helical" evidence="10">
    <location>
        <begin position="354"/>
        <end position="376"/>
    </location>
</feature>
<evidence type="ECO:0000259" key="11">
    <source>
        <dbReference type="Pfam" id="PF00909"/>
    </source>
</evidence>
<feature type="coiled-coil region" evidence="8">
    <location>
        <begin position="570"/>
        <end position="597"/>
    </location>
</feature>
<comment type="similarity">
    <text evidence="2">Belongs to the ammonia transporter channel (TC 1.A.11.2) family.</text>
</comment>
<evidence type="ECO:0000256" key="1">
    <source>
        <dbReference type="ARBA" id="ARBA00004141"/>
    </source>
</evidence>
<gene>
    <name evidence="12" type="ORF">PCOR1329_LOCUS15636</name>
</gene>
<protein>
    <recommendedName>
        <fullName evidence="11">Ammonium transporter AmtB-like domain-containing protein</fullName>
    </recommendedName>
</protein>
<evidence type="ECO:0000313" key="13">
    <source>
        <dbReference type="Proteomes" id="UP001189429"/>
    </source>
</evidence>
<feature type="region of interest" description="Disordered" evidence="9">
    <location>
        <begin position="499"/>
        <end position="569"/>
    </location>
</feature>
<evidence type="ECO:0000256" key="7">
    <source>
        <dbReference type="ARBA" id="ARBA00023177"/>
    </source>
</evidence>
<dbReference type="EMBL" id="CAUYUJ010004747">
    <property type="protein sequence ID" value="CAK0810800.1"/>
    <property type="molecule type" value="Genomic_DNA"/>
</dbReference>
<dbReference type="SUPFAM" id="SSF111352">
    <property type="entry name" value="Ammonium transporter"/>
    <property type="match status" value="1"/>
</dbReference>
<comment type="subcellular location">
    <subcellularLocation>
        <location evidence="1">Membrane</location>
        <topology evidence="1">Multi-pass membrane protein</topology>
    </subcellularLocation>
</comment>
<feature type="domain" description="Ammonium transporter AmtB-like" evidence="11">
    <location>
        <begin position="32"/>
        <end position="193"/>
    </location>
</feature>
<dbReference type="Gene3D" id="1.10.3430.10">
    <property type="entry name" value="Ammonium transporter AmtB like domains"/>
    <property type="match status" value="1"/>
</dbReference>
<dbReference type="InterPro" id="IPR029020">
    <property type="entry name" value="Ammonium/urea_transptr"/>
</dbReference>
<dbReference type="Pfam" id="PF00909">
    <property type="entry name" value="Ammonium_transp"/>
    <property type="match status" value="2"/>
</dbReference>
<feature type="transmembrane region" description="Helical" evidence="10">
    <location>
        <begin position="101"/>
        <end position="124"/>
    </location>
</feature>
<feature type="transmembrane region" description="Helical" evidence="10">
    <location>
        <begin position="268"/>
        <end position="290"/>
    </location>
</feature>
<evidence type="ECO:0000256" key="10">
    <source>
        <dbReference type="SAM" id="Phobius"/>
    </source>
</evidence>
<feature type="transmembrane region" description="Helical" evidence="10">
    <location>
        <begin position="164"/>
        <end position="186"/>
    </location>
</feature>
<evidence type="ECO:0000256" key="3">
    <source>
        <dbReference type="ARBA" id="ARBA00022448"/>
    </source>
</evidence>
<keyword evidence="3" id="KW-0813">Transport</keyword>
<feature type="domain" description="Ammonium transporter AmtB-like" evidence="11">
    <location>
        <begin position="234"/>
        <end position="447"/>
    </location>
</feature>
<dbReference type="PANTHER" id="PTHR11730:SF6">
    <property type="entry name" value="AMMONIUM TRANSPORTER"/>
    <property type="match status" value="1"/>
</dbReference>
<dbReference type="PANTHER" id="PTHR11730">
    <property type="entry name" value="AMMONIUM TRANSPORTER"/>
    <property type="match status" value="1"/>
</dbReference>
<accession>A0ABN9QWT0</accession>
<evidence type="ECO:0000256" key="8">
    <source>
        <dbReference type="SAM" id="Coils"/>
    </source>
</evidence>
<feature type="transmembrane region" description="Helical" evidence="10">
    <location>
        <begin position="71"/>
        <end position="89"/>
    </location>
</feature>
<evidence type="ECO:0000256" key="5">
    <source>
        <dbReference type="ARBA" id="ARBA00022989"/>
    </source>
</evidence>
<evidence type="ECO:0000313" key="12">
    <source>
        <dbReference type="EMBL" id="CAK0810800.1"/>
    </source>
</evidence>
<sequence>MERDQFWIASMQNTSAPGCTDQHVRHRADTVYLLLMAGRIISMQTGFAMLESAYARPMNSANIMMKNIFDLLLGAIVFYLFGYEIAFGGQTQFGEDIQFDFALWFLHLSYASTAATITSGALAGRVAFIPYLLLSIVMTGIIYPVVVQWTWAGGWLGQWGYIDFAGSSIVHLVGAVSALVAVCICGPRIGKYPEYRPWKGILRRICVERNGREYYEVPQTGAERAIYAKIKVVSNPVQLLFGVFLLLTGFLAFNPASTFSTIGGSDLLAARSTVVTLLTTAGGSLACFVASLVQTRSLVVSVPDLTNAVLGAMVASCAGCDVLNPLVGVFVGFVAALLALWCQRWLNERQIDDVVGAVAAHGLPAVWGVVSVALWAQPHCSSSLRGLAFGGGIDALELLGIQVVGLMAISAFVAVSTYFVLISIDVMIGFRSSRASELIGLDFMEHRYDDGSFGTDPNKVTVITESAMRDCLAQRMVRHLSPTKRYSYNSPAETCFVADSAGSNPPNAPGNARASSSGEASTEPAAERALESAADEPGARQPTGAPASRVSSTAPSSTSEVPGSGQLPSHEELAREVAALRAAVRALREQMTVLTAAAGADQTVGAALGAPSGSSLAGMGRAGALRQLLSDAEKVMAVAQTSRPNEGHAGRRV</sequence>
<keyword evidence="4 10" id="KW-0812">Transmembrane</keyword>
<dbReference type="Proteomes" id="UP001189429">
    <property type="component" value="Unassembled WGS sequence"/>
</dbReference>
<keyword evidence="7" id="KW-0924">Ammonia transport</keyword>
<feature type="compositionally biased region" description="Low complexity" evidence="9">
    <location>
        <begin position="545"/>
        <end position="562"/>
    </location>
</feature>
<feature type="transmembrane region" description="Helical" evidence="10">
    <location>
        <begin position="131"/>
        <end position="152"/>
    </location>
</feature>
<evidence type="ECO:0000256" key="4">
    <source>
        <dbReference type="ARBA" id="ARBA00022692"/>
    </source>
</evidence>
<evidence type="ECO:0000256" key="2">
    <source>
        <dbReference type="ARBA" id="ARBA00005887"/>
    </source>
</evidence>
<feature type="transmembrane region" description="Helical" evidence="10">
    <location>
        <begin position="239"/>
        <end position="256"/>
    </location>
</feature>
<evidence type="ECO:0000256" key="6">
    <source>
        <dbReference type="ARBA" id="ARBA00023136"/>
    </source>
</evidence>
<reference evidence="12" key="1">
    <citation type="submission" date="2023-10" db="EMBL/GenBank/DDBJ databases">
        <authorList>
            <person name="Chen Y."/>
            <person name="Shah S."/>
            <person name="Dougan E. K."/>
            <person name="Thang M."/>
            <person name="Chan C."/>
        </authorList>
    </citation>
    <scope>NUCLEOTIDE SEQUENCE [LARGE SCALE GENOMIC DNA]</scope>
</reference>
<feature type="transmembrane region" description="Helical" evidence="10">
    <location>
        <begin position="322"/>
        <end position="342"/>
    </location>
</feature>
<keyword evidence="13" id="KW-1185">Reference proteome</keyword>
<feature type="transmembrane region" description="Helical" evidence="10">
    <location>
        <begin position="396"/>
        <end position="424"/>
    </location>
</feature>
<keyword evidence="6 10" id="KW-0472">Membrane</keyword>
<proteinExistence type="inferred from homology"/>
<dbReference type="InterPro" id="IPR024041">
    <property type="entry name" value="NH4_transpt_AmtB-like_dom"/>
</dbReference>
<name>A0ABN9QWT0_9DINO</name>
<organism evidence="12 13">
    <name type="scientific">Prorocentrum cordatum</name>
    <dbReference type="NCBI Taxonomy" id="2364126"/>
    <lineage>
        <taxon>Eukaryota</taxon>
        <taxon>Sar</taxon>
        <taxon>Alveolata</taxon>
        <taxon>Dinophyceae</taxon>
        <taxon>Prorocentrales</taxon>
        <taxon>Prorocentraceae</taxon>
        <taxon>Prorocentrum</taxon>
    </lineage>
</organism>
<keyword evidence="5 10" id="KW-1133">Transmembrane helix</keyword>
<feature type="transmembrane region" description="Helical" evidence="10">
    <location>
        <begin position="297"/>
        <end position="316"/>
    </location>
</feature>
<keyword evidence="8" id="KW-0175">Coiled coil</keyword>
<comment type="caution">
    <text evidence="12">The sequence shown here is derived from an EMBL/GenBank/DDBJ whole genome shotgun (WGS) entry which is preliminary data.</text>
</comment>
<evidence type="ECO:0000256" key="9">
    <source>
        <dbReference type="SAM" id="MobiDB-lite"/>
    </source>
</evidence>